<dbReference type="Proteomes" id="UP000251800">
    <property type="component" value="Unassembled WGS sequence"/>
</dbReference>
<keyword evidence="3" id="KW-1185">Reference proteome</keyword>
<sequence>MTQNSGLQDDLNYVANVVRGESIERGVPAIYYLWALLIGIGFSLPDFAPQHAGLFWAITGPGGGLLSWYLGARAARRSGVDDRSQAARYGYHWLICGAGFVLAGIPGAGGMTGAEFGQGMLLVATLAYGLAALHLDRGLALPAVLLGVGYLVIKLALLPYAWTVTAVLIAISLVISGRRAAA</sequence>
<feature type="transmembrane region" description="Helical" evidence="1">
    <location>
        <begin position="159"/>
        <end position="177"/>
    </location>
</feature>
<dbReference type="OrthoDB" id="6021668at2"/>
<accession>A0A363UMJ2</accession>
<feature type="transmembrane region" description="Helical" evidence="1">
    <location>
        <begin position="54"/>
        <end position="71"/>
    </location>
</feature>
<evidence type="ECO:0000313" key="3">
    <source>
        <dbReference type="Proteomes" id="UP000251800"/>
    </source>
</evidence>
<comment type="caution">
    <text evidence="2">The sequence shown here is derived from an EMBL/GenBank/DDBJ whole genome shotgun (WGS) entry which is preliminary data.</text>
</comment>
<evidence type="ECO:0000256" key="1">
    <source>
        <dbReference type="SAM" id="Phobius"/>
    </source>
</evidence>
<keyword evidence="1" id="KW-0472">Membrane</keyword>
<proteinExistence type="predicted"/>
<dbReference type="EMBL" id="QEQK01000005">
    <property type="protein sequence ID" value="PWN56648.1"/>
    <property type="molecule type" value="Genomic_DNA"/>
</dbReference>
<reference evidence="2 3" key="1">
    <citation type="submission" date="2018-05" db="EMBL/GenBank/DDBJ databases">
        <title>Abyssibacter profundi OUC007T gen. nov., sp. nov, a marine bacterium isolated from seawater of the Mariana Trench.</title>
        <authorList>
            <person name="Zhou S."/>
        </authorList>
    </citation>
    <scope>NUCLEOTIDE SEQUENCE [LARGE SCALE GENOMIC DNA]</scope>
    <source>
        <strain evidence="2 3">OUC007</strain>
    </source>
</reference>
<feature type="transmembrane region" description="Helical" evidence="1">
    <location>
        <begin position="29"/>
        <end position="48"/>
    </location>
</feature>
<dbReference type="RefSeq" id="WP_109719842.1">
    <property type="nucleotide sequence ID" value="NZ_QEQK01000005.1"/>
</dbReference>
<gene>
    <name evidence="2" type="ORF">DEH80_07500</name>
</gene>
<keyword evidence="1" id="KW-1133">Transmembrane helix</keyword>
<organism evidence="2 3">
    <name type="scientific">Abyssibacter profundi</name>
    <dbReference type="NCBI Taxonomy" id="2182787"/>
    <lineage>
        <taxon>Bacteria</taxon>
        <taxon>Pseudomonadati</taxon>
        <taxon>Pseudomonadota</taxon>
        <taxon>Gammaproteobacteria</taxon>
        <taxon>Chromatiales</taxon>
        <taxon>Oceanococcaceae</taxon>
        <taxon>Abyssibacter</taxon>
    </lineage>
</organism>
<dbReference type="AlphaFoldDB" id="A0A363UMJ2"/>
<keyword evidence="1" id="KW-0812">Transmembrane</keyword>
<evidence type="ECO:0000313" key="2">
    <source>
        <dbReference type="EMBL" id="PWN56648.1"/>
    </source>
</evidence>
<name>A0A363UMJ2_9GAMM</name>
<feature type="transmembrane region" description="Helical" evidence="1">
    <location>
        <begin position="91"/>
        <end position="110"/>
    </location>
</feature>
<protein>
    <submittedName>
        <fullName evidence="2">Uncharacterized protein</fullName>
    </submittedName>
</protein>